<evidence type="ECO:0000313" key="2">
    <source>
        <dbReference type="EMBL" id="CUS14658.1"/>
    </source>
</evidence>
<evidence type="ECO:0000313" key="3">
    <source>
        <dbReference type="Proteomes" id="UP001412239"/>
    </source>
</evidence>
<dbReference type="PANTHER" id="PTHR47542">
    <property type="entry name" value="ACYL-COA N-ACYLTRANSFERASES (NAT) SUPERFAMILY PROTEIN"/>
    <property type="match status" value="1"/>
</dbReference>
<dbReference type="Gene3D" id="3.40.630.30">
    <property type="match status" value="1"/>
</dbReference>
<dbReference type="InterPro" id="IPR016181">
    <property type="entry name" value="Acyl_CoA_acyltransferase"/>
</dbReference>
<organism evidence="2 3">
    <name type="scientific">Tuber aestivum</name>
    <name type="common">summer truffle</name>
    <dbReference type="NCBI Taxonomy" id="59557"/>
    <lineage>
        <taxon>Eukaryota</taxon>
        <taxon>Fungi</taxon>
        <taxon>Dikarya</taxon>
        <taxon>Ascomycota</taxon>
        <taxon>Pezizomycotina</taxon>
        <taxon>Pezizomycetes</taxon>
        <taxon>Pezizales</taxon>
        <taxon>Tuberaceae</taxon>
        <taxon>Tuber</taxon>
    </lineage>
</organism>
<accession>A0A292Q6U9</accession>
<sequence>MNFTELSFVKPSAKELRSPSDPLLRSVKQVEKRTFPTSEIFDFDGELAKRTTHFYCALRGSVGKSRDLELYGYIVFVRSRLVTRIHKVCVVEEQRGKGVGKWMLGLVLAELRKGGAEKVDLWVDADREAARRLYLSCGFEERETVNDYYSAGRHGIRMEATLAN</sequence>
<reference evidence="2" key="1">
    <citation type="submission" date="2015-10" db="EMBL/GenBank/DDBJ databases">
        <authorList>
            <person name="Regsiter A."/>
            <person name="william w."/>
        </authorList>
    </citation>
    <scope>NUCLEOTIDE SEQUENCE</scope>
    <source>
        <strain evidence="2">Montdore</strain>
    </source>
</reference>
<dbReference type="CDD" id="cd04301">
    <property type="entry name" value="NAT_SF"/>
    <property type="match status" value="1"/>
</dbReference>
<name>A0A292Q6U9_9PEZI</name>
<dbReference type="Proteomes" id="UP001412239">
    <property type="component" value="Unassembled WGS sequence"/>
</dbReference>
<protein>
    <recommendedName>
        <fullName evidence="1">N-acetyltransferase domain-containing protein</fullName>
    </recommendedName>
</protein>
<proteinExistence type="predicted"/>
<dbReference type="PANTHER" id="PTHR47542:SF2">
    <property type="entry name" value="ACYL-COA N-ACYLTRANSFERASES (NAT) SUPERFAMILY PROTEIN"/>
    <property type="match status" value="1"/>
</dbReference>
<dbReference type="GO" id="GO:0016747">
    <property type="term" value="F:acyltransferase activity, transferring groups other than amino-acyl groups"/>
    <property type="evidence" value="ECO:0007669"/>
    <property type="project" value="InterPro"/>
</dbReference>
<dbReference type="Pfam" id="PF00583">
    <property type="entry name" value="Acetyltransf_1"/>
    <property type="match status" value="1"/>
</dbReference>
<dbReference type="AlphaFoldDB" id="A0A292Q6U9"/>
<gene>
    <name evidence="2" type="ORF">GSTUAT00001183001</name>
</gene>
<evidence type="ECO:0000259" key="1">
    <source>
        <dbReference type="PROSITE" id="PS51186"/>
    </source>
</evidence>
<keyword evidence="3" id="KW-1185">Reference proteome</keyword>
<dbReference type="EMBL" id="LN890956">
    <property type="protein sequence ID" value="CUS14658.1"/>
    <property type="molecule type" value="Genomic_DNA"/>
</dbReference>
<dbReference type="SUPFAM" id="SSF55729">
    <property type="entry name" value="Acyl-CoA N-acyltransferases (Nat)"/>
    <property type="match status" value="1"/>
</dbReference>
<feature type="domain" description="N-acetyltransferase" evidence="1">
    <location>
        <begin position="14"/>
        <end position="163"/>
    </location>
</feature>
<dbReference type="PROSITE" id="PS51186">
    <property type="entry name" value="GNAT"/>
    <property type="match status" value="1"/>
</dbReference>
<dbReference type="InterPro" id="IPR000182">
    <property type="entry name" value="GNAT_dom"/>
</dbReference>